<comment type="catalytic activity">
    <reaction evidence="16 17">
        <text>epoxyqueuosine(34) in tRNA + AH2 = queuosine(34) in tRNA + A + H2O</text>
        <dbReference type="Rhea" id="RHEA:32159"/>
        <dbReference type="Rhea" id="RHEA-COMP:18571"/>
        <dbReference type="Rhea" id="RHEA-COMP:18582"/>
        <dbReference type="ChEBI" id="CHEBI:13193"/>
        <dbReference type="ChEBI" id="CHEBI:15377"/>
        <dbReference type="ChEBI" id="CHEBI:17499"/>
        <dbReference type="ChEBI" id="CHEBI:194431"/>
        <dbReference type="ChEBI" id="CHEBI:194443"/>
        <dbReference type="EC" id="1.17.99.6"/>
    </reaction>
</comment>
<dbReference type="GO" id="GO:0008616">
    <property type="term" value="P:tRNA queuosine(34) biosynthetic process"/>
    <property type="evidence" value="ECO:0007669"/>
    <property type="project" value="UniProtKB-UniRule"/>
</dbReference>
<sequence>MNQRNYQRELDNLVKQNEASGKVPKLLLHVCCAPCSSFCLESLAPHFDVTVFFCNPNIDDPEEYHRRAEEEKRLLREMNLPRPVGFLEGEYNPERFHEAVRGHETDPEGGERCGICFELRLRESAKAAKAGGFDYFTTSLTISPMKSAPRLNAIGERIGAEEGVAFLPSDFKKKNGFLRSTELSREYGLYRQDYCGCSYSKREAAARKAQCSSAAKTDSAIVSASESSCRRCSS</sequence>
<evidence type="ECO:0000256" key="5">
    <source>
        <dbReference type="ARBA" id="ARBA00016895"/>
    </source>
</evidence>
<keyword evidence="9 17" id="KW-0671">Queuosine biosynthesis</keyword>
<keyword evidence="14 17" id="KW-0676">Redox-active center</keyword>
<dbReference type="RefSeq" id="WP_009532178.1">
    <property type="nucleotide sequence ID" value="NZ_JH590861.1"/>
</dbReference>
<evidence type="ECO:0000256" key="6">
    <source>
        <dbReference type="ARBA" id="ARBA00022485"/>
    </source>
</evidence>
<keyword evidence="7 17" id="KW-0819">tRNA processing</keyword>
<dbReference type="PANTHER" id="PTHR36701:SF1">
    <property type="entry name" value="EPOXYQUEUOSINE REDUCTASE QUEH"/>
    <property type="match status" value="1"/>
</dbReference>
<evidence type="ECO:0000313" key="19">
    <source>
        <dbReference type="Proteomes" id="UP000018466"/>
    </source>
</evidence>
<comment type="function">
    <text evidence="1 17">Catalyzes the conversion of epoxyqueuosine (oQ) to queuosine (Q), which is a hypermodified base found in the wobble positions of tRNA(Asp), tRNA(Asn), tRNA(His) and tRNA(Tyr).</text>
</comment>
<evidence type="ECO:0000256" key="17">
    <source>
        <dbReference type="HAMAP-Rule" id="MF_02089"/>
    </source>
</evidence>
<evidence type="ECO:0000256" key="3">
    <source>
        <dbReference type="ARBA" id="ARBA00008207"/>
    </source>
</evidence>
<evidence type="ECO:0000256" key="1">
    <source>
        <dbReference type="ARBA" id="ARBA00002268"/>
    </source>
</evidence>
<protein>
    <recommendedName>
        <fullName evidence="5 17">Epoxyqueuosine reductase QueH</fullName>
        <ecNumber evidence="4 17">1.17.99.6</ecNumber>
    </recommendedName>
    <alternativeName>
        <fullName evidence="15 17">Queuosine biosynthesis protein QueH</fullName>
    </alternativeName>
</protein>
<keyword evidence="10 17" id="KW-0560">Oxidoreductase</keyword>
<keyword evidence="19" id="KW-1185">Reference proteome</keyword>
<accession>A0AA36Y6P3</accession>
<dbReference type="AlphaFoldDB" id="A0AA36Y6P3"/>
<keyword evidence="12 17" id="KW-0411">Iron-sulfur</keyword>
<evidence type="ECO:0000256" key="10">
    <source>
        <dbReference type="ARBA" id="ARBA00023002"/>
    </source>
</evidence>
<dbReference type="HAMAP" id="MF_02089">
    <property type="entry name" value="QueH"/>
    <property type="match status" value="1"/>
</dbReference>
<dbReference type="GO" id="GO:0046872">
    <property type="term" value="F:metal ion binding"/>
    <property type="evidence" value="ECO:0007669"/>
    <property type="project" value="UniProtKB-KW"/>
</dbReference>
<keyword evidence="8 17" id="KW-0479">Metal-binding</keyword>
<dbReference type="GO" id="GO:0052693">
    <property type="term" value="F:epoxyqueuosine reductase activity"/>
    <property type="evidence" value="ECO:0007669"/>
    <property type="project" value="UniProtKB-UniRule"/>
</dbReference>
<dbReference type="InterPro" id="IPR003828">
    <property type="entry name" value="QueH"/>
</dbReference>
<proteinExistence type="inferred from homology"/>
<comment type="similarity">
    <text evidence="3 17">Belongs to the QueH family.</text>
</comment>
<dbReference type="EMBL" id="AGEL01000003">
    <property type="protein sequence ID" value="EHO18160.1"/>
    <property type="molecule type" value="Genomic_DNA"/>
</dbReference>
<feature type="binding site" evidence="17">
    <location>
        <position position="31"/>
    </location>
    <ligand>
        <name>[4Fe-4S] cluster</name>
        <dbReference type="ChEBI" id="CHEBI:49883"/>
    </ligand>
</feature>
<keyword evidence="11 17" id="KW-0408">Iron</keyword>
<evidence type="ECO:0000256" key="9">
    <source>
        <dbReference type="ARBA" id="ARBA00022785"/>
    </source>
</evidence>
<evidence type="ECO:0000256" key="4">
    <source>
        <dbReference type="ARBA" id="ARBA00012622"/>
    </source>
</evidence>
<dbReference type="Pfam" id="PF02677">
    <property type="entry name" value="QueH"/>
    <property type="match status" value="1"/>
</dbReference>
<evidence type="ECO:0000256" key="8">
    <source>
        <dbReference type="ARBA" id="ARBA00022723"/>
    </source>
</evidence>
<feature type="binding site" evidence="17">
    <location>
        <position position="113"/>
    </location>
    <ligand>
        <name>[4Fe-4S] cluster</name>
        <dbReference type="ChEBI" id="CHEBI:49883"/>
    </ligand>
</feature>
<feature type="binding site" evidence="17">
    <location>
        <position position="32"/>
    </location>
    <ligand>
        <name>[4Fe-4S] cluster</name>
        <dbReference type="ChEBI" id="CHEBI:49883"/>
    </ligand>
</feature>
<evidence type="ECO:0000256" key="14">
    <source>
        <dbReference type="ARBA" id="ARBA00023284"/>
    </source>
</evidence>
<comment type="pathway">
    <text evidence="2 17">tRNA modification; tRNA-queuosine biosynthesis.</text>
</comment>
<dbReference type="Proteomes" id="UP000018466">
    <property type="component" value="Unassembled WGS sequence"/>
</dbReference>
<evidence type="ECO:0000256" key="2">
    <source>
        <dbReference type="ARBA" id="ARBA00004691"/>
    </source>
</evidence>
<name>A0AA36Y6P3_9FIRM</name>
<dbReference type="GO" id="GO:0051539">
    <property type="term" value="F:4 iron, 4 sulfur cluster binding"/>
    <property type="evidence" value="ECO:0007669"/>
    <property type="project" value="UniProtKB-UniRule"/>
</dbReference>
<feature type="binding site" evidence="17">
    <location>
        <position position="116"/>
    </location>
    <ligand>
        <name>[4Fe-4S] cluster</name>
        <dbReference type="ChEBI" id="CHEBI:49883"/>
    </ligand>
</feature>
<evidence type="ECO:0000256" key="7">
    <source>
        <dbReference type="ARBA" id="ARBA00022694"/>
    </source>
</evidence>
<comment type="caution">
    <text evidence="18">The sequence shown here is derived from an EMBL/GenBank/DDBJ whole genome shotgun (WGS) entry which is preliminary data.</text>
</comment>
<dbReference type="EC" id="1.17.99.6" evidence="4 17"/>
<gene>
    <name evidence="17" type="primary">queH</name>
    <name evidence="18" type="ORF">HMPREF9623_00344</name>
</gene>
<feature type="disulfide bond" description="Redox-active" evidence="17">
    <location>
        <begin position="195"/>
        <end position="197"/>
    </location>
</feature>
<evidence type="ECO:0000256" key="16">
    <source>
        <dbReference type="ARBA" id="ARBA00047415"/>
    </source>
</evidence>
<evidence type="ECO:0000256" key="13">
    <source>
        <dbReference type="ARBA" id="ARBA00023157"/>
    </source>
</evidence>
<evidence type="ECO:0000256" key="12">
    <source>
        <dbReference type="ARBA" id="ARBA00023014"/>
    </source>
</evidence>
<dbReference type="PANTHER" id="PTHR36701">
    <property type="entry name" value="EPOXYQUEUOSINE REDUCTASE QUEH"/>
    <property type="match status" value="1"/>
</dbReference>
<reference evidence="18 19" key="1">
    <citation type="submission" date="2011-10" db="EMBL/GenBank/DDBJ databases">
        <title>The Genome Sequence of Lachnospiraceae bacterium ACC2.</title>
        <authorList>
            <consortium name="The Broad Institute Genome Sequencing Platform"/>
            <person name="Earl A."/>
            <person name="Ward D."/>
            <person name="Feldgarden M."/>
            <person name="Gevers D."/>
            <person name="Sizova M."/>
            <person name="Hazen A."/>
            <person name="Epstein S."/>
            <person name="Young S.K."/>
            <person name="Zeng Q."/>
            <person name="Gargeya S."/>
            <person name="Fitzgerald M."/>
            <person name="Haas B."/>
            <person name="Abouelleil A."/>
            <person name="Alvarado L."/>
            <person name="Arachchi H.M."/>
            <person name="Berlin A."/>
            <person name="Brown A."/>
            <person name="Chapman S.B."/>
            <person name="Chen Z."/>
            <person name="Dunbar C."/>
            <person name="Freedman E."/>
            <person name="Gearin G."/>
            <person name="Goldberg J."/>
            <person name="Griggs A."/>
            <person name="Gujja S."/>
            <person name="Heiman D."/>
            <person name="Howarth C."/>
            <person name="Larson L."/>
            <person name="Lui A."/>
            <person name="MacDonald P.J.P."/>
            <person name="Montmayeur A."/>
            <person name="Murphy C."/>
            <person name="Neiman D."/>
            <person name="Pearson M."/>
            <person name="Priest M."/>
            <person name="Roberts A."/>
            <person name="Saif S."/>
            <person name="Shea T."/>
            <person name="Shenoy N."/>
            <person name="Sisk P."/>
            <person name="Stolte C."/>
            <person name="Sykes S."/>
            <person name="Wortman J."/>
            <person name="Nusbaum C."/>
            <person name="Birren B."/>
        </authorList>
    </citation>
    <scope>NUCLEOTIDE SEQUENCE [LARGE SCALE GENOMIC DNA]</scope>
    <source>
        <strain evidence="18 19">ACC2</strain>
    </source>
</reference>
<evidence type="ECO:0000256" key="15">
    <source>
        <dbReference type="ARBA" id="ARBA00031446"/>
    </source>
</evidence>
<organism evidence="18 19">
    <name type="scientific">Stomatobaculum longum</name>
    <dbReference type="NCBI Taxonomy" id="796942"/>
    <lineage>
        <taxon>Bacteria</taxon>
        <taxon>Bacillati</taxon>
        <taxon>Bacillota</taxon>
        <taxon>Clostridia</taxon>
        <taxon>Lachnospirales</taxon>
        <taxon>Lachnospiraceae</taxon>
        <taxon>Stomatobaculum</taxon>
    </lineage>
</organism>
<keyword evidence="6 17" id="KW-0004">4Fe-4S</keyword>
<dbReference type="GeneID" id="86940136"/>
<keyword evidence="13 17" id="KW-1015">Disulfide bond</keyword>
<evidence type="ECO:0000256" key="11">
    <source>
        <dbReference type="ARBA" id="ARBA00023004"/>
    </source>
</evidence>
<evidence type="ECO:0000313" key="18">
    <source>
        <dbReference type="EMBL" id="EHO18160.1"/>
    </source>
</evidence>